<feature type="domain" description="NAD-dependent epimerase/dehydratase" evidence="1">
    <location>
        <begin position="4"/>
        <end position="33"/>
    </location>
</feature>
<dbReference type="SUPFAM" id="SSF51735">
    <property type="entry name" value="NAD(P)-binding Rossmann-fold domains"/>
    <property type="match status" value="1"/>
</dbReference>
<accession>A0A841TFN6</accession>
<comment type="caution">
    <text evidence="2">The sequence shown here is derived from an EMBL/GenBank/DDBJ whole genome shotgun (WGS) entry which is preliminary data.</text>
</comment>
<proteinExistence type="predicted"/>
<name>A0A841TFN6_9BACL</name>
<evidence type="ECO:0000313" key="3">
    <source>
        <dbReference type="Proteomes" id="UP000574133"/>
    </source>
</evidence>
<evidence type="ECO:0000313" key="2">
    <source>
        <dbReference type="EMBL" id="MBB6678905.1"/>
    </source>
</evidence>
<organism evidence="2 3">
    <name type="scientific">Cohnella lubricantis</name>
    <dbReference type="NCBI Taxonomy" id="2163172"/>
    <lineage>
        <taxon>Bacteria</taxon>
        <taxon>Bacillati</taxon>
        <taxon>Bacillota</taxon>
        <taxon>Bacilli</taxon>
        <taxon>Bacillales</taxon>
        <taxon>Paenibacillaceae</taxon>
        <taxon>Cohnella</taxon>
    </lineage>
</organism>
<dbReference type="Proteomes" id="UP000574133">
    <property type="component" value="Unassembled WGS sequence"/>
</dbReference>
<sequence length="34" mass="3401">MKRALVTGAAGFTGRHACARLAASGWEVVAVVSG</sequence>
<feature type="non-terminal residue" evidence="2">
    <location>
        <position position="34"/>
    </location>
</feature>
<dbReference type="InterPro" id="IPR001509">
    <property type="entry name" value="Epimerase_deHydtase"/>
</dbReference>
<protein>
    <submittedName>
        <fullName evidence="2">NAD-dependent epimerase/dehydratase family protein</fullName>
    </submittedName>
</protein>
<dbReference type="AlphaFoldDB" id="A0A841TFN6"/>
<dbReference type="EMBL" id="JACJVN010000064">
    <property type="protein sequence ID" value="MBB6678905.1"/>
    <property type="molecule type" value="Genomic_DNA"/>
</dbReference>
<dbReference type="Gene3D" id="3.40.50.720">
    <property type="entry name" value="NAD(P)-binding Rossmann-like Domain"/>
    <property type="match status" value="1"/>
</dbReference>
<evidence type="ECO:0000259" key="1">
    <source>
        <dbReference type="Pfam" id="PF01370"/>
    </source>
</evidence>
<dbReference type="InterPro" id="IPR036291">
    <property type="entry name" value="NAD(P)-bd_dom_sf"/>
</dbReference>
<dbReference type="Pfam" id="PF01370">
    <property type="entry name" value="Epimerase"/>
    <property type="match status" value="1"/>
</dbReference>
<gene>
    <name evidence="2" type="ORF">H4Q31_16570</name>
</gene>
<keyword evidence="3" id="KW-1185">Reference proteome</keyword>
<reference evidence="2 3" key="1">
    <citation type="submission" date="2020-08" db="EMBL/GenBank/DDBJ databases">
        <title>Cohnella phylogeny.</title>
        <authorList>
            <person name="Dunlap C."/>
        </authorList>
    </citation>
    <scope>NUCLEOTIDE SEQUENCE [LARGE SCALE GENOMIC DNA]</scope>
    <source>
        <strain evidence="2 3">DSM 103658</strain>
    </source>
</reference>